<reference evidence="1 2" key="1">
    <citation type="journal article" date="2014" name="PLoS Genet.">
        <title>Phylogenetically driven sequencing of extremely halophilic archaea reveals strategies for static and dynamic osmo-response.</title>
        <authorList>
            <person name="Becker E.A."/>
            <person name="Seitzer P.M."/>
            <person name="Tritt A."/>
            <person name="Larsen D."/>
            <person name="Krusor M."/>
            <person name="Yao A.I."/>
            <person name="Wu D."/>
            <person name="Madern D."/>
            <person name="Eisen J.A."/>
            <person name="Darling A.E."/>
            <person name="Facciotti M.T."/>
        </authorList>
    </citation>
    <scope>NUCLEOTIDE SEQUENCE [LARGE SCALE GENOMIC DNA]</scope>
    <source>
        <strain evidence="1 2">GA33</strain>
    </source>
</reference>
<keyword evidence="2" id="KW-1185">Reference proteome</keyword>
<gene>
    <name evidence="1" type="ORF">C496_19755</name>
</gene>
<dbReference type="Proteomes" id="UP000011599">
    <property type="component" value="Unassembled WGS sequence"/>
</dbReference>
<proteinExistence type="predicted"/>
<dbReference type="AlphaFoldDB" id="L9VLC9"/>
<comment type="caution">
    <text evidence="1">The sequence shown here is derived from an EMBL/GenBank/DDBJ whole genome shotgun (WGS) entry which is preliminary data.</text>
</comment>
<evidence type="ECO:0000313" key="1">
    <source>
        <dbReference type="EMBL" id="ELY37777.1"/>
    </source>
</evidence>
<accession>L9VLC9</accession>
<name>L9VLC9_9EURY</name>
<organism evidence="1 2">
    <name type="scientific">Natronorubrum tibetense GA33</name>
    <dbReference type="NCBI Taxonomy" id="1114856"/>
    <lineage>
        <taxon>Archaea</taxon>
        <taxon>Methanobacteriati</taxon>
        <taxon>Methanobacteriota</taxon>
        <taxon>Stenosarchaea group</taxon>
        <taxon>Halobacteria</taxon>
        <taxon>Halobacteriales</taxon>
        <taxon>Natrialbaceae</taxon>
        <taxon>Natronorubrum</taxon>
    </lineage>
</organism>
<dbReference type="EMBL" id="AOHW01000045">
    <property type="protein sequence ID" value="ELY37777.1"/>
    <property type="molecule type" value="Genomic_DNA"/>
</dbReference>
<evidence type="ECO:0000313" key="2">
    <source>
        <dbReference type="Proteomes" id="UP000011599"/>
    </source>
</evidence>
<protein>
    <submittedName>
        <fullName evidence="1">Uncharacterized protein</fullName>
    </submittedName>
</protein>
<sequence length="27" mass="2792">MIAHGYPLGATGVMLLIKLAHELGQTG</sequence>